<comment type="caution">
    <text evidence="13">The sequence shown here is derived from an EMBL/GenBank/DDBJ whole genome shotgun (WGS) entry which is preliminary data.</text>
</comment>
<dbReference type="GO" id="GO:0015628">
    <property type="term" value="P:protein secretion by the type II secretion system"/>
    <property type="evidence" value="ECO:0007669"/>
    <property type="project" value="InterPro"/>
</dbReference>
<keyword evidence="3" id="KW-1003">Cell membrane</keyword>
<dbReference type="EMBL" id="JABBGA010000012">
    <property type="protein sequence ID" value="NML27091.1"/>
    <property type="molecule type" value="Genomic_DNA"/>
</dbReference>
<dbReference type="GO" id="GO:0005886">
    <property type="term" value="C:plasma membrane"/>
    <property type="evidence" value="ECO:0007669"/>
    <property type="project" value="UniProtKB-SubCell"/>
</dbReference>
<proteinExistence type="inferred from homology"/>
<comment type="similarity">
    <text evidence="9">Belongs to the GSP H family.</text>
</comment>
<dbReference type="AlphaFoldDB" id="A0A848GC81"/>
<dbReference type="Gene3D" id="3.30.700.10">
    <property type="entry name" value="Glycoprotein, Type 4 Pilin"/>
    <property type="match status" value="1"/>
</dbReference>
<dbReference type="Pfam" id="PF07963">
    <property type="entry name" value="N_methyl"/>
    <property type="match status" value="1"/>
</dbReference>
<evidence type="ECO:0000313" key="13">
    <source>
        <dbReference type="EMBL" id="NML27091.1"/>
    </source>
</evidence>
<evidence type="ECO:0000256" key="4">
    <source>
        <dbReference type="ARBA" id="ARBA00022481"/>
    </source>
</evidence>
<keyword evidence="14" id="KW-1185">Reference proteome</keyword>
<evidence type="ECO:0000256" key="7">
    <source>
        <dbReference type="ARBA" id="ARBA00022989"/>
    </source>
</evidence>
<accession>A0A848GC81</accession>
<evidence type="ECO:0000256" key="1">
    <source>
        <dbReference type="ARBA" id="ARBA00004377"/>
    </source>
</evidence>
<name>A0A848GC81_9RHOO</name>
<evidence type="ECO:0000256" key="9">
    <source>
        <dbReference type="ARBA" id="ARBA00025772"/>
    </source>
</evidence>
<sequence length="214" mass="22451">MNEFSAQSNRSAADSPCAHVINQQGSTLLELMVALLVLGILMAIGIPQMSDWIRRSSVSTVAESLQNGLRQATTEAIRRNLRVEFLLTNDIPTISGVAALRPSADGANWAARTRASAETAVSHVASLAMKEVSEDVTLEGPANLLFNGMGRVSDADGAAISSSQFYRVSRAGTDRAVCVFVTPGGAVKSCDPSLPVGHPSACLPRVSSSQCPKP</sequence>
<evidence type="ECO:0000256" key="8">
    <source>
        <dbReference type="ARBA" id="ARBA00023136"/>
    </source>
</evidence>
<dbReference type="NCBIfam" id="TIGR02532">
    <property type="entry name" value="IV_pilin_GFxxxE"/>
    <property type="match status" value="1"/>
</dbReference>
<reference evidence="13 14" key="1">
    <citation type="submission" date="2020-04" db="EMBL/GenBank/DDBJ databases">
        <title>Zoogloea sp. G-4-1-14 isolated from soil.</title>
        <authorList>
            <person name="Dahal R.H."/>
        </authorList>
    </citation>
    <scope>NUCLEOTIDE SEQUENCE [LARGE SCALE GENOMIC DNA]</scope>
    <source>
        <strain evidence="13 14">G-4-1-14</strain>
    </source>
</reference>
<keyword evidence="5" id="KW-0997">Cell inner membrane</keyword>
<evidence type="ECO:0000256" key="10">
    <source>
        <dbReference type="ARBA" id="ARBA00030775"/>
    </source>
</evidence>
<feature type="domain" description="General secretion pathway GspH" evidence="12">
    <location>
        <begin position="62"/>
        <end position="185"/>
    </location>
</feature>
<dbReference type="Pfam" id="PF12019">
    <property type="entry name" value="GspH"/>
    <property type="match status" value="1"/>
</dbReference>
<evidence type="ECO:0000256" key="2">
    <source>
        <dbReference type="ARBA" id="ARBA00021549"/>
    </source>
</evidence>
<dbReference type="GO" id="GO:0015627">
    <property type="term" value="C:type II protein secretion system complex"/>
    <property type="evidence" value="ECO:0007669"/>
    <property type="project" value="InterPro"/>
</dbReference>
<evidence type="ECO:0000259" key="12">
    <source>
        <dbReference type="Pfam" id="PF12019"/>
    </source>
</evidence>
<organism evidence="13 14">
    <name type="scientific">Zoogloea dura</name>
    <dbReference type="NCBI Taxonomy" id="2728840"/>
    <lineage>
        <taxon>Bacteria</taxon>
        <taxon>Pseudomonadati</taxon>
        <taxon>Pseudomonadota</taxon>
        <taxon>Betaproteobacteria</taxon>
        <taxon>Rhodocyclales</taxon>
        <taxon>Zoogloeaceae</taxon>
        <taxon>Zoogloea</taxon>
    </lineage>
</organism>
<keyword evidence="7 11" id="KW-1133">Transmembrane helix</keyword>
<dbReference type="SUPFAM" id="SSF54523">
    <property type="entry name" value="Pili subunits"/>
    <property type="match status" value="1"/>
</dbReference>
<protein>
    <recommendedName>
        <fullName evidence="2">Type II secretion system protein H</fullName>
    </recommendedName>
    <alternativeName>
        <fullName evidence="10">General secretion pathway protein H</fullName>
    </alternativeName>
</protein>
<evidence type="ECO:0000256" key="11">
    <source>
        <dbReference type="SAM" id="Phobius"/>
    </source>
</evidence>
<evidence type="ECO:0000313" key="14">
    <source>
        <dbReference type="Proteomes" id="UP000580043"/>
    </source>
</evidence>
<feature type="transmembrane region" description="Helical" evidence="11">
    <location>
        <begin position="28"/>
        <end position="46"/>
    </location>
</feature>
<evidence type="ECO:0000256" key="6">
    <source>
        <dbReference type="ARBA" id="ARBA00022692"/>
    </source>
</evidence>
<dbReference type="InterPro" id="IPR022346">
    <property type="entry name" value="T2SS_GspH"/>
</dbReference>
<dbReference type="RefSeq" id="WP_169146630.1">
    <property type="nucleotide sequence ID" value="NZ_JABBGA010000012.1"/>
</dbReference>
<keyword evidence="6 11" id="KW-0812">Transmembrane</keyword>
<gene>
    <name evidence="13" type="ORF">HHL15_15160</name>
</gene>
<dbReference type="InterPro" id="IPR045584">
    <property type="entry name" value="Pilin-like"/>
</dbReference>
<evidence type="ECO:0000256" key="5">
    <source>
        <dbReference type="ARBA" id="ARBA00022519"/>
    </source>
</evidence>
<keyword evidence="4" id="KW-0488">Methylation</keyword>
<evidence type="ECO:0000256" key="3">
    <source>
        <dbReference type="ARBA" id="ARBA00022475"/>
    </source>
</evidence>
<dbReference type="InterPro" id="IPR012902">
    <property type="entry name" value="N_methyl_site"/>
</dbReference>
<keyword evidence="8 11" id="KW-0472">Membrane</keyword>
<dbReference type="Proteomes" id="UP000580043">
    <property type="component" value="Unassembled WGS sequence"/>
</dbReference>
<comment type="subcellular location">
    <subcellularLocation>
        <location evidence="1">Cell inner membrane</location>
        <topology evidence="1">Single-pass membrane protein</topology>
    </subcellularLocation>
</comment>